<comment type="caution">
    <text evidence="13">The sequence shown here is derived from an EMBL/GenBank/DDBJ whole genome shotgun (WGS) entry which is preliminary data.</text>
</comment>
<evidence type="ECO:0000256" key="7">
    <source>
        <dbReference type="ARBA" id="ARBA00022989"/>
    </source>
</evidence>
<sequence>MEFANQLIFMGGALLLVSILAGVLSSRIGAPLLLVFLGLGMFFGEDGPFGISFDNFDLAYLVGSLALAIILFDGGLRTPLKSIRVAWAPASLLATLGVLITAGLTGLFAWAVLDFGLVPSLLVGSIVGSTDAAAVFLLLHQRGMDLKRRVGTTLEVESGVNDPMAIFLTITLAELVSSGTTDITWDIARSFLLQLGVGAAFGLLGGYALTWVVNKLELAPGLYPVFVIAGALVVFGGAQQLEGSGFLAVYLAGIVAGNKRLRANQLIRRFHDGIAWVCQIGMFLMLGFLVTPSNLLPDLLPAGLIALGLMFIARPVAVLLCLAPFNFSREERLFIAWVGLRGAVPIFLAIIPLLQGVVGGMQFFNVAFLVVLSSLILQGWTVPWLARKLNIELPPTPEDKGKLDFELPTGFDREMVGYRIAESSPMVNKSIDALRVPDRVRILALLRGNVVVPRQLIKMLKPNDYLLAVAPPEQVLLLDRQLLPRRRSRSRREEVTLGDFSFPGTTPVGALSDIYDLPVTTQEREMPLADFLRKRLGKTVSVGDRLALGPIELVVRDLNEEGITEVGIWLEPAPPQLLPERLLVLFHRAAALFRRGWPGISTTHHQDSSVESSSEADDDQAASAGDRKP</sequence>
<keyword evidence="3" id="KW-0050">Antiport</keyword>
<dbReference type="Proteomes" id="UP001595799">
    <property type="component" value="Unassembled WGS sequence"/>
</dbReference>
<gene>
    <name evidence="13" type="ORF">ACFOW6_16170</name>
</gene>
<evidence type="ECO:0000256" key="6">
    <source>
        <dbReference type="ARBA" id="ARBA00022692"/>
    </source>
</evidence>
<evidence type="ECO:0000313" key="14">
    <source>
        <dbReference type="Proteomes" id="UP001595799"/>
    </source>
</evidence>
<dbReference type="Pfam" id="PF02080">
    <property type="entry name" value="TrkA_C"/>
    <property type="match status" value="1"/>
</dbReference>
<dbReference type="RefSeq" id="WP_382423463.1">
    <property type="nucleotide sequence ID" value="NZ_JBHSCW010000011.1"/>
</dbReference>
<dbReference type="Gene3D" id="3.30.70.1450">
    <property type="entry name" value="Regulator of K+ conductance, C-terminal domain"/>
    <property type="match status" value="1"/>
</dbReference>
<evidence type="ECO:0000256" key="8">
    <source>
        <dbReference type="ARBA" id="ARBA00023065"/>
    </source>
</evidence>
<dbReference type="PANTHER" id="PTHR32507">
    <property type="entry name" value="NA(+)/H(+) ANTIPORTER 1"/>
    <property type="match status" value="1"/>
</dbReference>
<accession>A0ABV8UR75</accession>
<dbReference type="NCBIfam" id="NF003716">
    <property type="entry name" value="PRK05326.1-3"/>
    <property type="match status" value="1"/>
</dbReference>
<evidence type="ECO:0000256" key="4">
    <source>
        <dbReference type="ARBA" id="ARBA00022475"/>
    </source>
</evidence>
<feature type="transmembrane region" description="Helical" evidence="11">
    <location>
        <begin position="302"/>
        <end position="322"/>
    </location>
</feature>
<dbReference type="Gene3D" id="1.20.1530.20">
    <property type="match status" value="1"/>
</dbReference>
<evidence type="ECO:0000256" key="2">
    <source>
        <dbReference type="ARBA" id="ARBA00022448"/>
    </source>
</evidence>
<evidence type="ECO:0000259" key="12">
    <source>
        <dbReference type="PROSITE" id="PS51202"/>
    </source>
</evidence>
<dbReference type="NCBIfam" id="NF003714">
    <property type="entry name" value="PRK05326.1-1"/>
    <property type="match status" value="1"/>
</dbReference>
<evidence type="ECO:0000256" key="5">
    <source>
        <dbReference type="ARBA" id="ARBA00022538"/>
    </source>
</evidence>
<dbReference type="SUPFAM" id="SSF116726">
    <property type="entry name" value="TrkA C-terminal domain-like"/>
    <property type="match status" value="1"/>
</dbReference>
<name>A0ABV8UR75_9PROT</name>
<feature type="transmembrane region" description="Helical" evidence="11">
    <location>
        <begin position="191"/>
        <end position="213"/>
    </location>
</feature>
<dbReference type="PANTHER" id="PTHR32507:SF7">
    <property type="entry name" value="K(+)_H(+) ANTIPORTER NHAP2"/>
    <property type="match status" value="1"/>
</dbReference>
<comment type="subcellular location">
    <subcellularLocation>
        <location evidence="1">Cell membrane</location>
        <topology evidence="1">Multi-pass membrane protein</topology>
    </subcellularLocation>
</comment>
<protein>
    <submittedName>
        <fullName evidence="13">Potassium/proton antiporter</fullName>
    </submittedName>
</protein>
<evidence type="ECO:0000256" key="10">
    <source>
        <dbReference type="SAM" id="MobiDB-lite"/>
    </source>
</evidence>
<dbReference type="Pfam" id="PF00999">
    <property type="entry name" value="Na_H_Exchanger"/>
    <property type="match status" value="1"/>
</dbReference>
<feature type="transmembrane region" description="Helical" evidence="11">
    <location>
        <begin position="273"/>
        <end position="290"/>
    </location>
</feature>
<keyword evidence="8" id="KW-0406">Ion transport</keyword>
<feature type="transmembrane region" description="Helical" evidence="11">
    <location>
        <begin position="6"/>
        <end position="25"/>
    </location>
</feature>
<dbReference type="InterPro" id="IPR006037">
    <property type="entry name" value="RCK_C"/>
</dbReference>
<keyword evidence="5" id="KW-0630">Potassium</keyword>
<feature type="transmembrane region" description="Helical" evidence="11">
    <location>
        <begin position="117"/>
        <end position="139"/>
    </location>
</feature>
<dbReference type="PROSITE" id="PS51202">
    <property type="entry name" value="RCK_C"/>
    <property type="match status" value="1"/>
</dbReference>
<organism evidence="13 14">
    <name type="scientific">Fodinicurvata halophila</name>
    <dbReference type="NCBI Taxonomy" id="1419723"/>
    <lineage>
        <taxon>Bacteria</taxon>
        <taxon>Pseudomonadati</taxon>
        <taxon>Pseudomonadota</taxon>
        <taxon>Alphaproteobacteria</taxon>
        <taxon>Rhodospirillales</taxon>
        <taxon>Rhodovibrionaceae</taxon>
        <taxon>Fodinicurvata</taxon>
    </lineage>
</organism>
<dbReference type="InterPro" id="IPR006153">
    <property type="entry name" value="Cation/H_exchanger_TM"/>
</dbReference>
<keyword evidence="7 11" id="KW-1133">Transmembrane helix</keyword>
<feature type="transmembrane region" description="Helical" evidence="11">
    <location>
        <begin position="334"/>
        <end position="354"/>
    </location>
</feature>
<proteinExistence type="predicted"/>
<reference evidence="14" key="1">
    <citation type="journal article" date="2019" name="Int. J. Syst. Evol. Microbiol.">
        <title>The Global Catalogue of Microorganisms (GCM) 10K type strain sequencing project: providing services to taxonomists for standard genome sequencing and annotation.</title>
        <authorList>
            <consortium name="The Broad Institute Genomics Platform"/>
            <consortium name="The Broad Institute Genome Sequencing Center for Infectious Disease"/>
            <person name="Wu L."/>
            <person name="Ma J."/>
        </authorList>
    </citation>
    <scope>NUCLEOTIDE SEQUENCE [LARGE SCALE GENOMIC DNA]</scope>
    <source>
        <strain evidence="14">CECT 8472</strain>
    </source>
</reference>
<dbReference type="InterPro" id="IPR036721">
    <property type="entry name" value="RCK_C_sf"/>
</dbReference>
<feature type="transmembrane region" description="Helical" evidence="11">
    <location>
        <begin position="88"/>
        <end position="111"/>
    </location>
</feature>
<dbReference type="NCBIfam" id="NF003715">
    <property type="entry name" value="PRK05326.1-2"/>
    <property type="match status" value="1"/>
</dbReference>
<evidence type="ECO:0000256" key="1">
    <source>
        <dbReference type="ARBA" id="ARBA00004651"/>
    </source>
</evidence>
<evidence type="ECO:0000256" key="3">
    <source>
        <dbReference type="ARBA" id="ARBA00022449"/>
    </source>
</evidence>
<feature type="domain" description="RCK C-terminal" evidence="12">
    <location>
        <begin position="403"/>
        <end position="484"/>
    </location>
</feature>
<keyword evidence="9 11" id="KW-0472">Membrane</keyword>
<feature type="transmembrane region" description="Helical" evidence="11">
    <location>
        <begin position="225"/>
        <end position="252"/>
    </location>
</feature>
<evidence type="ECO:0000313" key="13">
    <source>
        <dbReference type="EMBL" id="MFC4353086.1"/>
    </source>
</evidence>
<dbReference type="InterPro" id="IPR038770">
    <property type="entry name" value="Na+/solute_symporter_sf"/>
</dbReference>
<keyword evidence="4" id="KW-1003">Cell membrane</keyword>
<evidence type="ECO:0000256" key="11">
    <source>
        <dbReference type="SAM" id="Phobius"/>
    </source>
</evidence>
<feature type="transmembrane region" description="Helical" evidence="11">
    <location>
        <begin position="58"/>
        <end position="76"/>
    </location>
</feature>
<keyword evidence="2" id="KW-0813">Transport</keyword>
<evidence type="ECO:0000256" key="9">
    <source>
        <dbReference type="ARBA" id="ARBA00023136"/>
    </source>
</evidence>
<dbReference type="EMBL" id="JBHSCW010000011">
    <property type="protein sequence ID" value="MFC4353086.1"/>
    <property type="molecule type" value="Genomic_DNA"/>
</dbReference>
<keyword evidence="14" id="KW-1185">Reference proteome</keyword>
<keyword evidence="6 11" id="KW-0812">Transmembrane</keyword>
<feature type="region of interest" description="Disordered" evidence="10">
    <location>
        <begin position="603"/>
        <end position="629"/>
    </location>
</feature>
<keyword evidence="5" id="KW-0633">Potassium transport</keyword>